<accession>A0A672MFL3</accession>
<reference evidence="2" key="2">
    <citation type="submission" date="2025-09" db="UniProtKB">
        <authorList>
            <consortium name="Ensembl"/>
        </authorList>
    </citation>
    <scope>IDENTIFICATION</scope>
</reference>
<dbReference type="PROSITE" id="PS00251">
    <property type="entry name" value="THD_1"/>
    <property type="match status" value="1"/>
</dbReference>
<protein>
    <submittedName>
        <fullName evidence="2">Lymphotoxin alpha (TNF superfamily, member 1)</fullName>
    </submittedName>
</protein>
<dbReference type="InParanoid" id="A0A672MFL3"/>
<reference evidence="2" key="1">
    <citation type="submission" date="2025-08" db="UniProtKB">
        <authorList>
            <consortium name="Ensembl"/>
        </authorList>
    </citation>
    <scope>IDENTIFICATION</scope>
</reference>
<dbReference type="FunCoup" id="A0A672MFL3">
    <property type="interactions" value="1"/>
</dbReference>
<dbReference type="Ensembl" id="ENSSGRT00000036607.1">
    <property type="protein sequence ID" value="ENSSGRP00000034097.1"/>
    <property type="gene ID" value="ENSSGRG00000018943.1"/>
</dbReference>
<keyword evidence="3" id="KW-1185">Reference proteome</keyword>
<sequence length="162" mass="18328">MTSSSHPSFRLLIGWCCLTSSALLITTVYLAAKASLLKMVDHLETVFNIDNIRKLIQIQIKNVIKNLLVTVSGLYYFHAQVYFIQITQTNDMPTVTLLKNKVPGTKERKLSQVKRNGPGLLTMIRLVKLNKGDSISLKINPIIGLSGEDYDTYWEIILFNNK</sequence>
<evidence type="ECO:0000313" key="2">
    <source>
        <dbReference type="Ensembl" id="ENSSGRP00000034097.1"/>
    </source>
</evidence>
<feature type="transmembrane region" description="Helical" evidence="1">
    <location>
        <begin position="12"/>
        <end position="32"/>
    </location>
</feature>
<dbReference type="Proteomes" id="UP000472262">
    <property type="component" value="Unassembled WGS sequence"/>
</dbReference>
<dbReference type="SUPFAM" id="SSF49842">
    <property type="entry name" value="TNF-like"/>
    <property type="match status" value="1"/>
</dbReference>
<evidence type="ECO:0000256" key="1">
    <source>
        <dbReference type="SAM" id="Phobius"/>
    </source>
</evidence>
<proteinExistence type="predicted"/>
<keyword evidence="1" id="KW-0472">Membrane</keyword>
<name>A0A672MFL3_SINGR</name>
<keyword evidence="1" id="KW-0812">Transmembrane</keyword>
<keyword evidence="1" id="KW-1133">Transmembrane helix</keyword>
<dbReference type="InterPro" id="IPR008983">
    <property type="entry name" value="Tumour_necrosis_fac-like_dom"/>
</dbReference>
<dbReference type="OMA" id="FHAQVYF"/>
<dbReference type="AlphaFoldDB" id="A0A672MFL3"/>
<dbReference type="Gene3D" id="2.60.120.40">
    <property type="match status" value="1"/>
</dbReference>
<dbReference type="InterPro" id="IPR021184">
    <property type="entry name" value="TNF_CS"/>
</dbReference>
<evidence type="ECO:0000313" key="3">
    <source>
        <dbReference type="Proteomes" id="UP000472262"/>
    </source>
</evidence>
<organism evidence="2 3">
    <name type="scientific">Sinocyclocheilus grahami</name>
    <name type="common">Dianchi golden-line fish</name>
    <name type="synonym">Barbus grahami</name>
    <dbReference type="NCBI Taxonomy" id="75366"/>
    <lineage>
        <taxon>Eukaryota</taxon>
        <taxon>Metazoa</taxon>
        <taxon>Chordata</taxon>
        <taxon>Craniata</taxon>
        <taxon>Vertebrata</taxon>
        <taxon>Euteleostomi</taxon>
        <taxon>Actinopterygii</taxon>
        <taxon>Neopterygii</taxon>
        <taxon>Teleostei</taxon>
        <taxon>Ostariophysi</taxon>
        <taxon>Cypriniformes</taxon>
        <taxon>Cyprinidae</taxon>
        <taxon>Cyprininae</taxon>
        <taxon>Sinocyclocheilus</taxon>
    </lineage>
</organism>